<sequence length="118" mass="13484">MNLLSWNPIPLLLTFIWIFSFSQASYLDFPRVHFYGKFRADASTPNNNRCNFDPNIDNSFEDDSDRNWNYIGTNEFSIQDTFVRGVTTDSGVTDDEVIGAAVLDSGNHPFAKMDSMER</sequence>
<proteinExistence type="predicted"/>
<dbReference type="AlphaFoldDB" id="A0A1X7SWY2"/>
<dbReference type="EnsemblMetazoa" id="Aqu2.1.06639_001">
    <property type="protein sequence ID" value="Aqu2.1.06639_001"/>
    <property type="gene ID" value="Aqu2.1.06639"/>
</dbReference>
<dbReference type="OrthoDB" id="5966378at2759"/>
<feature type="chain" id="PRO_5013344622" evidence="1">
    <location>
        <begin position="25"/>
        <end position="118"/>
    </location>
</feature>
<protein>
    <submittedName>
        <fullName evidence="2">Uncharacterized protein</fullName>
    </submittedName>
</protein>
<name>A0A1X7SWY2_AMPQE</name>
<evidence type="ECO:0000313" key="2">
    <source>
        <dbReference type="EnsemblMetazoa" id="Aqu2.1.06639_001"/>
    </source>
</evidence>
<keyword evidence="1" id="KW-0732">Signal</keyword>
<evidence type="ECO:0000256" key="1">
    <source>
        <dbReference type="SAM" id="SignalP"/>
    </source>
</evidence>
<organism evidence="2">
    <name type="scientific">Amphimedon queenslandica</name>
    <name type="common">Sponge</name>
    <dbReference type="NCBI Taxonomy" id="400682"/>
    <lineage>
        <taxon>Eukaryota</taxon>
        <taxon>Metazoa</taxon>
        <taxon>Porifera</taxon>
        <taxon>Demospongiae</taxon>
        <taxon>Heteroscleromorpha</taxon>
        <taxon>Haplosclerida</taxon>
        <taxon>Niphatidae</taxon>
        <taxon>Amphimedon</taxon>
    </lineage>
</organism>
<feature type="signal peptide" evidence="1">
    <location>
        <begin position="1"/>
        <end position="24"/>
    </location>
</feature>
<reference evidence="2" key="1">
    <citation type="submission" date="2017-05" db="UniProtKB">
        <authorList>
            <consortium name="EnsemblMetazoa"/>
        </authorList>
    </citation>
    <scope>IDENTIFICATION</scope>
</reference>
<dbReference type="InParanoid" id="A0A1X7SWY2"/>
<accession>A0A1X7SWY2</accession>